<feature type="chain" id="PRO_5032646623" evidence="1">
    <location>
        <begin position="22"/>
        <end position="253"/>
    </location>
</feature>
<evidence type="ECO:0000313" key="2">
    <source>
        <dbReference type="EMBL" id="MBB6095497.1"/>
    </source>
</evidence>
<dbReference type="AlphaFoldDB" id="A0A841HQK7"/>
<feature type="signal peptide" evidence="1">
    <location>
        <begin position="1"/>
        <end position="21"/>
    </location>
</feature>
<dbReference type="EMBL" id="JACHHZ010000005">
    <property type="protein sequence ID" value="MBB6095497.1"/>
    <property type="molecule type" value="Genomic_DNA"/>
</dbReference>
<dbReference type="Proteomes" id="UP000588068">
    <property type="component" value="Unassembled WGS sequence"/>
</dbReference>
<comment type="caution">
    <text evidence="2">The sequence shown here is derived from an EMBL/GenBank/DDBJ whole genome shotgun (WGS) entry which is preliminary data.</text>
</comment>
<gene>
    <name evidence="2" type="ORF">HNQ60_004387</name>
</gene>
<proteinExistence type="predicted"/>
<evidence type="ECO:0000256" key="1">
    <source>
        <dbReference type="SAM" id="SignalP"/>
    </source>
</evidence>
<keyword evidence="3" id="KW-1185">Reference proteome</keyword>
<accession>A0A841HQK7</accession>
<name>A0A841HQK7_9GAMM</name>
<reference evidence="2 3" key="1">
    <citation type="submission" date="2020-08" db="EMBL/GenBank/DDBJ databases">
        <title>Genomic Encyclopedia of Type Strains, Phase IV (KMG-IV): sequencing the most valuable type-strain genomes for metagenomic binning, comparative biology and taxonomic classification.</title>
        <authorList>
            <person name="Goeker M."/>
        </authorList>
    </citation>
    <scope>NUCLEOTIDE SEQUENCE [LARGE SCALE GENOMIC DNA]</scope>
    <source>
        <strain evidence="2 3">DSM 26723</strain>
    </source>
</reference>
<organism evidence="2 3">
    <name type="scientific">Povalibacter uvarum</name>
    <dbReference type="NCBI Taxonomy" id="732238"/>
    <lineage>
        <taxon>Bacteria</taxon>
        <taxon>Pseudomonadati</taxon>
        <taxon>Pseudomonadota</taxon>
        <taxon>Gammaproteobacteria</taxon>
        <taxon>Steroidobacterales</taxon>
        <taxon>Steroidobacteraceae</taxon>
        <taxon>Povalibacter</taxon>
    </lineage>
</organism>
<sequence>MRAIQFLAALAVSLPMAFAQAAGPKIPRLANGKPDFSGIWQTTSAAEYDLEPHSGRADAPPGAGVVAGNVIPYLPEALEQRKKNFAARGELDPRLKCWTLGTPRGIYYPEPFQIFQRDRDLTVVFQFGQSVRTIHTNGTLHPQVTDNEFWLGDSRGHWEGDTLVVDVRDFTEETWLDRSGNFHSTQLHVVERWKFLDENTIDYQATIEDPKVFSRPWTLGVILHRHREKNFQLIENYCFTLGYDKYYPVPKGE</sequence>
<evidence type="ECO:0000313" key="3">
    <source>
        <dbReference type="Proteomes" id="UP000588068"/>
    </source>
</evidence>
<protein>
    <submittedName>
        <fullName evidence="2">Uncharacterized protein</fullName>
    </submittedName>
</protein>
<keyword evidence="1" id="KW-0732">Signal</keyword>
<dbReference type="RefSeq" id="WP_221304375.1">
    <property type="nucleotide sequence ID" value="NZ_JACHHZ010000005.1"/>
</dbReference>